<accession>L8GVB6</accession>
<name>L8GVB6_ACACF</name>
<sequence>MVKQPEWKKQKESNLKKKSLSKLQNMCTVS</sequence>
<evidence type="ECO:0000313" key="3">
    <source>
        <dbReference type="Proteomes" id="UP000011083"/>
    </source>
</evidence>
<keyword evidence="3" id="KW-1185">Reference proteome</keyword>
<proteinExistence type="predicted"/>
<dbReference type="Proteomes" id="UP000011083">
    <property type="component" value="Unassembled WGS sequence"/>
</dbReference>
<dbReference type="AlphaFoldDB" id="L8GVB6"/>
<dbReference type="VEuPathDB" id="AmoebaDB:ACA1_057900"/>
<protein>
    <submittedName>
        <fullName evidence="2">Uncharacterized protein</fullName>
    </submittedName>
</protein>
<feature type="compositionally biased region" description="Low complexity" evidence="1">
    <location>
        <begin position="21"/>
        <end position="30"/>
    </location>
</feature>
<dbReference type="EMBL" id="KB007974">
    <property type="protein sequence ID" value="ELR17134.1"/>
    <property type="molecule type" value="Genomic_DNA"/>
</dbReference>
<dbReference type="GeneID" id="14918353"/>
<reference evidence="2 3" key="1">
    <citation type="journal article" date="2013" name="Genome Biol.">
        <title>Genome of Acanthamoeba castellanii highlights extensive lateral gene transfer and early evolution of tyrosine kinase signaling.</title>
        <authorList>
            <person name="Clarke M."/>
            <person name="Lohan A.J."/>
            <person name="Liu B."/>
            <person name="Lagkouvardos I."/>
            <person name="Roy S."/>
            <person name="Zafar N."/>
            <person name="Bertelli C."/>
            <person name="Schilde C."/>
            <person name="Kianianmomeni A."/>
            <person name="Burglin T.R."/>
            <person name="Frech C."/>
            <person name="Turcotte B."/>
            <person name="Kopec K.O."/>
            <person name="Synnott J.M."/>
            <person name="Choo C."/>
            <person name="Paponov I."/>
            <person name="Finkler A."/>
            <person name="Soon Heng Tan C."/>
            <person name="Hutchins A.P."/>
            <person name="Weinmeier T."/>
            <person name="Rattei T."/>
            <person name="Chu J.S."/>
            <person name="Gimenez G."/>
            <person name="Irimia M."/>
            <person name="Rigden D.J."/>
            <person name="Fitzpatrick D.A."/>
            <person name="Lorenzo-Morales J."/>
            <person name="Bateman A."/>
            <person name="Chiu C.H."/>
            <person name="Tang P."/>
            <person name="Hegemann P."/>
            <person name="Fromm H."/>
            <person name="Raoult D."/>
            <person name="Greub G."/>
            <person name="Miranda-Saavedra D."/>
            <person name="Chen N."/>
            <person name="Nash P."/>
            <person name="Ginger M.L."/>
            <person name="Horn M."/>
            <person name="Schaap P."/>
            <person name="Caler L."/>
            <person name="Loftus B."/>
        </authorList>
    </citation>
    <scope>NUCLEOTIDE SEQUENCE [LARGE SCALE GENOMIC DNA]</scope>
    <source>
        <strain evidence="2 3">Neff</strain>
    </source>
</reference>
<evidence type="ECO:0000313" key="2">
    <source>
        <dbReference type="EMBL" id="ELR17134.1"/>
    </source>
</evidence>
<organism evidence="2 3">
    <name type="scientific">Acanthamoeba castellanii (strain ATCC 30010 / Neff)</name>
    <dbReference type="NCBI Taxonomy" id="1257118"/>
    <lineage>
        <taxon>Eukaryota</taxon>
        <taxon>Amoebozoa</taxon>
        <taxon>Discosea</taxon>
        <taxon>Longamoebia</taxon>
        <taxon>Centramoebida</taxon>
        <taxon>Acanthamoebidae</taxon>
        <taxon>Acanthamoeba</taxon>
    </lineage>
</organism>
<feature type="compositionally biased region" description="Basic and acidic residues" evidence="1">
    <location>
        <begin position="1"/>
        <end position="15"/>
    </location>
</feature>
<evidence type="ECO:0000256" key="1">
    <source>
        <dbReference type="SAM" id="MobiDB-lite"/>
    </source>
</evidence>
<gene>
    <name evidence="2" type="ORF">ACA1_057900</name>
</gene>
<dbReference type="RefSeq" id="XP_004339147.1">
    <property type="nucleotide sequence ID" value="XM_004339099.1"/>
</dbReference>
<dbReference type="KEGG" id="acan:ACA1_057900"/>
<feature type="region of interest" description="Disordered" evidence="1">
    <location>
        <begin position="1"/>
        <end position="30"/>
    </location>
</feature>